<dbReference type="AlphaFoldDB" id="A0A975U1C3"/>
<name>A0A975U1C3_9PROT</name>
<proteinExistence type="predicted"/>
<evidence type="ECO:0000259" key="4">
    <source>
        <dbReference type="Pfam" id="PF01370"/>
    </source>
</evidence>
<evidence type="ECO:0000256" key="2">
    <source>
        <dbReference type="ARBA" id="ARBA00031367"/>
    </source>
</evidence>
<dbReference type="InterPro" id="IPR001509">
    <property type="entry name" value="Epimerase_deHydtase"/>
</dbReference>
<evidence type="ECO:0000313" key="6">
    <source>
        <dbReference type="Proteomes" id="UP000694001"/>
    </source>
</evidence>
<organism evidence="5 6">
    <name type="scientific">Elioraea tepida</name>
    <dbReference type="NCBI Taxonomy" id="2843330"/>
    <lineage>
        <taxon>Bacteria</taxon>
        <taxon>Pseudomonadati</taxon>
        <taxon>Pseudomonadota</taxon>
        <taxon>Alphaproteobacteria</taxon>
        <taxon>Acetobacterales</taxon>
        <taxon>Elioraeaceae</taxon>
        <taxon>Elioraea</taxon>
    </lineage>
</organism>
<feature type="domain" description="NAD-dependent epimerase/dehydratase" evidence="4">
    <location>
        <begin position="6"/>
        <end position="249"/>
    </location>
</feature>
<dbReference type="PANTHER" id="PTHR43725">
    <property type="entry name" value="UDP-GLUCOSE 4-EPIMERASE"/>
    <property type="match status" value="1"/>
</dbReference>
<evidence type="ECO:0000313" key="5">
    <source>
        <dbReference type="EMBL" id="QXM23553.1"/>
    </source>
</evidence>
<dbReference type="CDD" id="cd08946">
    <property type="entry name" value="SDR_e"/>
    <property type="match status" value="1"/>
</dbReference>
<gene>
    <name evidence="5" type="ORF">KO353_09450</name>
</gene>
<protein>
    <recommendedName>
        <fullName evidence="3">Galactowaldenase</fullName>
    </recommendedName>
    <alternativeName>
        <fullName evidence="2">UDP-galactose 4-epimerase</fullName>
    </alternativeName>
</protein>
<evidence type="ECO:0000256" key="1">
    <source>
        <dbReference type="ARBA" id="ARBA00004947"/>
    </source>
</evidence>
<dbReference type="Proteomes" id="UP000694001">
    <property type="component" value="Chromosome"/>
</dbReference>
<evidence type="ECO:0000256" key="3">
    <source>
        <dbReference type="ARBA" id="ARBA00033067"/>
    </source>
</evidence>
<dbReference type="RefSeq" id="WP_218284417.1">
    <property type="nucleotide sequence ID" value="NZ_CP076448.1"/>
</dbReference>
<dbReference type="KEGG" id="elio:KO353_09450"/>
<dbReference type="EMBL" id="CP076448">
    <property type="protein sequence ID" value="QXM23553.1"/>
    <property type="molecule type" value="Genomic_DNA"/>
</dbReference>
<keyword evidence="6" id="KW-1185">Reference proteome</keyword>
<accession>A0A975U1C3</accession>
<comment type="pathway">
    <text evidence="1">Carbohydrate metabolism; galactose metabolism.</text>
</comment>
<sequence>MPEATLVTGTSGFVGLAVAEALVARGDTVVAFDRAPLPEEARSRLASLPGRIIPVEGDVRSRSDLANAFAAAPVGRVLHAAVITAGQERERRDAETIASVNLLGAIAVLEAAVAHRVRRLVYPSSVAVYGRPAEGDAAFREDGTWPRPVLLYGITKLAAEQALARLARAHGLSFAAARLASLFGPWERDTGVRDTLSPHLSAIGCALAGREAVLNPPTRGDHLYVRDAARGLIGLLDSPALAHDLFNLGSGRATSVAEFCDALAARVRGFRWRLARDGEEANVVTHVPFDRPPMDISRLAAATGFAPRFDLDAAAADALAFFSAQPSA</sequence>
<dbReference type="Pfam" id="PF01370">
    <property type="entry name" value="Epimerase"/>
    <property type="match status" value="1"/>
</dbReference>
<reference evidence="5" key="1">
    <citation type="submission" date="2021-06" db="EMBL/GenBank/DDBJ databases">
        <title>Elioraea tepida, sp. nov., a moderately thermophilic aerobic anoxygenic phototrophic bacterium isolated from an alkaline siliceous hot spring mat community in Yellowstone National Park, WY, USA.</title>
        <authorList>
            <person name="Saini M.K."/>
            <person name="Yoshida S."/>
            <person name="Sebastian A."/>
            <person name="Hirose S."/>
            <person name="Hara E."/>
            <person name="Tamaki H."/>
            <person name="Soulier N.T."/>
            <person name="Albert I."/>
            <person name="Hanada S."/>
            <person name="Bryant D.A."/>
            <person name="Tank M."/>
        </authorList>
    </citation>
    <scope>NUCLEOTIDE SEQUENCE</scope>
    <source>
        <strain evidence="5">MS-P2</strain>
    </source>
</reference>